<reference evidence="2 3" key="1">
    <citation type="submission" date="2021-08" db="EMBL/GenBank/DDBJ databases">
        <title>Draft Genome Sequence of Phanerochaete sordida strain YK-624.</title>
        <authorList>
            <person name="Mori T."/>
            <person name="Dohra H."/>
            <person name="Suzuki T."/>
            <person name="Kawagishi H."/>
            <person name="Hirai H."/>
        </authorList>
    </citation>
    <scope>NUCLEOTIDE SEQUENCE [LARGE SCALE GENOMIC DNA]</scope>
    <source>
        <strain evidence="2 3">YK-624</strain>
    </source>
</reference>
<gene>
    <name evidence="2" type="ORF">PsYK624_133080</name>
</gene>
<evidence type="ECO:0000313" key="3">
    <source>
        <dbReference type="Proteomes" id="UP000703269"/>
    </source>
</evidence>
<keyword evidence="3" id="KW-1185">Reference proteome</keyword>
<feature type="region of interest" description="Disordered" evidence="1">
    <location>
        <begin position="297"/>
        <end position="363"/>
    </location>
</feature>
<accession>A0A9P3GJK9</accession>
<evidence type="ECO:0000313" key="2">
    <source>
        <dbReference type="EMBL" id="GJE97098.1"/>
    </source>
</evidence>
<protein>
    <submittedName>
        <fullName evidence="2">Uncharacterized protein</fullName>
    </submittedName>
</protein>
<feature type="region of interest" description="Disordered" evidence="1">
    <location>
        <begin position="223"/>
        <end position="252"/>
    </location>
</feature>
<dbReference type="Proteomes" id="UP000703269">
    <property type="component" value="Unassembled WGS sequence"/>
</dbReference>
<organism evidence="2 3">
    <name type="scientific">Phanerochaete sordida</name>
    <dbReference type="NCBI Taxonomy" id="48140"/>
    <lineage>
        <taxon>Eukaryota</taxon>
        <taxon>Fungi</taxon>
        <taxon>Dikarya</taxon>
        <taxon>Basidiomycota</taxon>
        <taxon>Agaricomycotina</taxon>
        <taxon>Agaricomycetes</taxon>
        <taxon>Polyporales</taxon>
        <taxon>Phanerochaetaceae</taxon>
        <taxon>Phanerochaete</taxon>
    </lineage>
</organism>
<evidence type="ECO:0000256" key="1">
    <source>
        <dbReference type="SAM" id="MobiDB-lite"/>
    </source>
</evidence>
<feature type="compositionally biased region" description="Polar residues" evidence="1">
    <location>
        <begin position="238"/>
        <end position="252"/>
    </location>
</feature>
<feature type="compositionally biased region" description="Low complexity" evidence="1">
    <location>
        <begin position="1"/>
        <end position="18"/>
    </location>
</feature>
<dbReference type="AlphaFoldDB" id="A0A9P3GJK9"/>
<comment type="caution">
    <text evidence="2">The sequence shown here is derived from an EMBL/GenBank/DDBJ whole genome shotgun (WGS) entry which is preliminary data.</text>
</comment>
<dbReference type="OrthoDB" id="3066311at2759"/>
<sequence length="412" mass="44517">MASLGTTLSLASTSSFSSPNPELFTPPPSHTSLQQVPDVFVIPPEEEHHANPPFCYFDAAMESKKSLSITPDIDALDVALGFYQQTDGNPAPVFHRAFGNESQETVIMPRRSDTAAVVRGSNWRDSDVVEVVKVRKSEGVSNSPADRDTYALKKSRTFRARATQALRSIKNVGRTRSRTGLPESWSSGRENLAEGATEDGVLTSRPTTPSLVRRKSMQLSQIFTSTRNRSPAPDVPLSPTSTSSSEWEAVTRPTSISVEDCMNSPYGSFSTMNGDGMTASKSRSFVRRISVLDLHKLFSPSTPTEAKSQPPPPPTARAKENVPPPASRRTSRRESMPSSSTSSTLAGAPDVFARATPGSRPHSFHAGATSYALAAPASTTQLDEVAEATDTSLELHLDSLHFDSLSFDPDEF</sequence>
<name>A0A9P3GJK9_9APHY</name>
<dbReference type="EMBL" id="BPQB01000067">
    <property type="protein sequence ID" value="GJE97098.1"/>
    <property type="molecule type" value="Genomic_DNA"/>
</dbReference>
<proteinExistence type="predicted"/>
<feature type="region of interest" description="Disordered" evidence="1">
    <location>
        <begin position="174"/>
        <end position="195"/>
    </location>
</feature>
<feature type="region of interest" description="Disordered" evidence="1">
    <location>
        <begin position="1"/>
        <end position="31"/>
    </location>
</feature>